<evidence type="ECO:0000313" key="2">
    <source>
        <dbReference type="Proteomes" id="UP000011666"/>
    </source>
</evidence>
<evidence type="ECO:0000313" key="1">
    <source>
        <dbReference type="EMBL" id="GAC68872.1"/>
    </source>
</evidence>
<reference evidence="1 2" key="1">
    <citation type="submission" date="2013-01" db="EMBL/GenBank/DDBJ databases">
        <title>Whole genome shotgun sequence of Gordonia soli NBRC 108243.</title>
        <authorList>
            <person name="Isaki-Nakamura S."/>
            <person name="Hosoyama A."/>
            <person name="Tsuchikane K."/>
            <person name="Ando Y."/>
            <person name="Baba S."/>
            <person name="Ohji S."/>
            <person name="Hamada M."/>
            <person name="Tamura T."/>
            <person name="Yamazoe A."/>
            <person name="Yamazaki S."/>
            <person name="Fujita N."/>
        </authorList>
    </citation>
    <scope>NUCLEOTIDE SEQUENCE [LARGE SCALE GENOMIC DNA]</scope>
    <source>
        <strain evidence="1 2">NBRC 108243</strain>
    </source>
</reference>
<protein>
    <submittedName>
        <fullName evidence="1">Uncharacterized protein</fullName>
    </submittedName>
</protein>
<dbReference type="eggNOG" id="ENOG5031W6F">
    <property type="taxonomic scope" value="Bacteria"/>
</dbReference>
<dbReference type="Proteomes" id="UP000011666">
    <property type="component" value="Unassembled WGS sequence"/>
</dbReference>
<organism evidence="1 2">
    <name type="scientific">Gordonia soli NBRC 108243</name>
    <dbReference type="NCBI Taxonomy" id="1223545"/>
    <lineage>
        <taxon>Bacteria</taxon>
        <taxon>Bacillati</taxon>
        <taxon>Actinomycetota</taxon>
        <taxon>Actinomycetes</taxon>
        <taxon>Mycobacteriales</taxon>
        <taxon>Gordoniaceae</taxon>
        <taxon>Gordonia</taxon>
    </lineage>
</organism>
<sequence>MAADLTPKALDQVRRRKRKYPCGMCGETLIMSKSHVPPQCAGNLGLVHRTRLIVRGSDVSHGRADRGGIHFYGLCRRCNTAAGDFDPAYGAFATLLRPYWVRDWTLQLPGLVETPDVTLRPGAVVRSLLLGMMATTTMIRRLCPDLAEQLLTGEPVDLPSNVRLRMAFARGRSARVAGTMSGFHLVGPLSRHESDGSPIGIHSLSAVYFPPLAWELVRAGPTLLDEYRWADVSDWTRYDVTDERRLPDLVPALPVTAHPWHHPDLNRHWSEMTSSELSQIIECLNIEGGPERTAGAPITLEQRSYLSMEEFEEIARRRGR</sequence>
<dbReference type="AlphaFoldDB" id="M0QN89"/>
<dbReference type="OrthoDB" id="5187680at2"/>
<accession>M0QN89</accession>
<name>M0QN89_9ACTN</name>
<dbReference type="EMBL" id="BANX01000019">
    <property type="protein sequence ID" value="GAC68872.1"/>
    <property type="molecule type" value="Genomic_DNA"/>
</dbReference>
<comment type="caution">
    <text evidence="1">The sequence shown here is derived from an EMBL/GenBank/DDBJ whole genome shotgun (WGS) entry which is preliminary data.</text>
</comment>
<gene>
    <name evidence="1" type="ORF">GS4_19_00620</name>
</gene>
<proteinExistence type="predicted"/>
<keyword evidence="2" id="KW-1185">Reference proteome</keyword>
<dbReference type="RefSeq" id="WP_007621382.1">
    <property type="nucleotide sequence ID" value="NZ_BANX01000019.1"/>
</dbReference>